<dbReference type="SUPFAM" id="SSF52047">
    <property type="entry name" value="RNI-like"/>
    <property type="match status" value="1"/>
</dbReference>
<feature type="compositionally biased region" description="Acidic residues" evidence="1">
    <location>
        <begin position="185"/>
        <end position="196"/>
    </location>
</feature>
<dbReference type="AlphaFoldDB" id="A0A7S4RAL0"/>
<accession>A0A7S4RAL0</accession>
<feature type="compositionally biased region" description="Basic and acidic residues" evidence="1">
    <location>
        <begin position="169"/>
        <end position="183"/>
    </location>
</feature>
<proteinExistence type="predicted"/>
<feature type="region of interest" description="Disordered" evidence="1">
    <location>
        <begin position="125"/>
        <end position="230"/>
    </location>
</feature>
<organism evidence="2">
    <name type="scientific">Alexandrium monilatum</name>
    <dbReference type="NCBI Taxonomy" id="311494"/>
    <lineage>
        <taxon>Eukaryota</taxon>
        <taxon>Sar</taxon>
        <taxon>Alveolata</taxon>
        <taxon>Dinophyceae</taxon>
        <taxon>Gonyaulacales</taxon>
        <taxon>Pyrocystaceae</taxon>
        <taxon>Alexandrium</taxon>
    </lineage>
</organism>
<protein>
    <submittedName>
        <fullName evidence="2">Uncharacterized protein</fullName>
    </submittedName>
</protein>
<evidence type="ECO:0000256" key="1">
    <source>
        <dbReference type="SAM" id="MobiDB-lite"/>
    </source>
</evidence>
<evidence type="ECO:0000313" key="2">
    <source>
        <dbReference type="EMBL" id="CAE4608507.1"/>
    </source>
</evidence>
<name>A0A7S4RAL0_9DINO</name>
<feature type="compositionally biased region" description="Acidic residues" evidence="1">
    <location>
        <begin position="208"/>
        <end position="219"/>
    </location>
</feature>
<dbReference type="Gene3D" id="3.80.10.10">
    <property type="entry name" value="Ribonuclease Inhibitor"/>
    <property type="match status" value="1"/>
</dbReference>
<gene>
    <name evidence="2" type="ORF">AMON00008_LOCUS32601</name>
</gene>
<dbReference type="EMBL" id="HBNR01046816">
    <property type="protein sequence ID" value="CAE4608507.1"/>
    <property type="molecule type" value="Transcribed_RNA"/>
</dbReference>
<dbReference type="InterPro" id="IPR032675">
    <property type="entry name" value="LRR_dom_sf"/>
</dbReference>
<reference evidence="2" key="1">
    <citation type="submission" date="2021-01" db="EMBL/GenBank/DDBJ databases">
        <authorList>
            <person name="Corre E."/>
            <person name="Pelletier E."/>
            <person name="Niang G."/>
            <person name="Scheremetjew M."/>
            <person name="Finn R."/>
            <person name="Kale V."/>
            <person name="Holt S."/>
            <person name="Cochrane G."/>
            <person name="Meng A."/>
            <person name="Brown T."/>
            <person name="Cohen L."/>
        </authorList>
    </citation>
    <scope>NUCLEOTIDE SEQUENCE</scope>
    <source>
        <strain evidence="2">CCMP3105</strain>
    </source>
</reference>
<feature type="compositionally biased region" description="Acidic residues" evidence="1">
    <location>
        <begin position="145"/>
        <end position="168"/>
    </location>
</feature>
<sequence length="405" mass="44377">MASPQALAEAGLQLEYQDGGSRLLVREVAESGCTIRNRGTEALADLLKKDRKIRSLDISKSNIADNGVGHLSLALRQTDQLEELHLSTLGHTGLEFLLGVVRRCQRLNTLSVAVEDVPNMRGLRQTLEDADHNTSAFAGVKKEGEEEEEAEEEEAGEEPAEGEEEDPEAKERRKMEKLKKIFAENDYDSSDEQDPEEASKPKPPGVQLDDEDSEAEPPAEEPKDASVETKPASPVLLKLLHELLAVARKRENLTSVEVLGDTVPAELRLDLNRAMQEHVELQERKANEREELGARTAQDTLRDQLQELNEAIGAAAGTDPAASSLEEDSGDKTRLGIRSYVGHRLFAALGEALFECQRYKSKENEAVSTPQGEIAFISMYIRNNADKFGGSGSLAAATTRRTSGP</sequence>